<dbReference type="GO" id="GO:0031461">
    <property type="term" value="C:cullin-RING ubiquitin ligase complex"/>
    <property type="evidence" value="ECO:0007669"/>
    <property type="project" value="TreeGrafter"/>
</dbReference>
<keyword evidence="2" id="KW-1185">Reference proteome</keyword>
<accession>A0A9P0A5H0</accession>
<dbReference type="KEGG" id="btab:109043655"/>
<dbReference type="PANTHER" id="PTHR13374">
    <property type="entry name" value="DET1 HOMOLOG DE-ETIOLATED-1 HOMOLOG"/>
    <property type="match status" value="1"/>
</dbReference>
<reference evidence="1" key="1">
    <citation type="submission" date="2021-12" db="EMBL/GenBank/DDBJ databases">
        <authorList>
            <person name="King R."/>
        </authorList>
    </citation>
    <scope>NUCLEOTIDE SEQUENCE</scope>
</reference>
<dbReference type="GO" id="GO:0032436">
    <property type="term" value="P:positive regulation of proteasomal ubiquitin-dependent protein catabolic process"/>
    <property type="evidence" value="ECO:0007669"/>
    <property type="project" value="TreeGrafter"/>
</dbReference>
<dbReference type="GO" id="GO:0005634">
    <property type="term" value="C:nucleus"/>
    <property type="evidence" value="ECO:0007669"/>
    <property type="project" value="TreeGrafter"/>
</dbReference>
<sequence>MDNNGSNSGDIKTRSFPSQNLVNKLINREIYGAKKPGTHFHVSRSFYQNVFPNLTVINVGTPPCFLRKFCPLGKYFVAFSSDQKSLEIYSYRGPAAAADLIQLFRTEYVGLHNNDVNQNLKMQIFDRFFRLKHYVFVVEGAGQLNRECSLFTGDGKYVIIGSAHFISNETPYHFFDIYTNNEAVTPNPRSPLEDYAIHIVDLEKGELTDSIEFKADKIFLSHNQGIYLFKDILAILSVQHQTIHIYQILDGKFVEVKQIGRFLYDDDEFIVSRSFNHFNAPNFRAIRDSCLSLLKQRILSFMFRRALKLSETENNPAVLRKFFFFYGEVLKLRLWKMQLIDEEHLLIKFASEEVVTLLAAEPNSMPAFFVIYNLKTTEIIEIFDNTSDELVHILETFPDFFRNAKLREEAQFTCSAANSLYARLQQERFKETIENARYGGKIEAVRRILAQLPISAQSYSSSPYLDLSLFSHDDKWISVLERPKGCGEYPLRFYARDSGLLKFRIYSGFGALETRPPPSARRLVAYTFHPTDPFAISVQRTNSDYIVNFHLRLDDTRQFL</sequence>
<protein>
    <submittedName>
        <fullName evidence="1">Uncharacterized protein</fullName>
    </submittedName>
</protein>
<evidence type="ECO:0000313" key="1">
    <source>
        <dbReference type="EMBL" id="CAH0384468.1"/>
    </source>
</evidence>
<dbReference type="Proteomes" id="UP001152759">
    <property type="component" value="Chromosome 2"/>
</dbReference>
<dbReference type="PANTHER" id="PTHR13374:SF3">
    <property type="entry name" value="DET1 HOMOLOG"/>
    <property type="match status" value="1"/>
</dbReference>
<name>A0A9P0A5H0_BEMTA</name>
<organism evidence="1 2">
    <name type="scientific">Bemisia tabaci</name>
    <name type="common">Sweetpotato whitefly</name>
    <name type="synonym">Aleurodes tabaci</name>
    <dbReference type="NCBI Taxonomy" id="7038"/>
    <lineage>
        <taxon>Eukaryota</taxon>
        <taxon>Metazoa</taxon>
        <taxon>Ecdysozoa</taxon>
        <taxon>Arthropoda</taxon>
        <taxon>Hexapoda</taxon>
        <taxon>Insecta</taxon>
        <taxon>Pterygota</taxon>
        <taxon>Neoptera</taxon>
        <taxon>Paraneoptera</taxon>
        <taxon>Hemiptera</taxon>
        <taxon>Sternorrhyncha</taxon>
        <taxon>Aleyrodoidea</taxon>
        <taxon>Aleyrodidae</taxon>
        <taxon>Aleyrodinae</taxon>
        <taxon>Bemisia</taxon>
    </lineage>
</organism>
<dbReference type="AlphaFoldDB" id="A0A9P0A5H0"/>
<dbReference type="GO" id="GO:0031625">
    <property type="term" value="F:ubiquitin protein ligase binding"/>
    <property type="evidence" value="ECO:0007669"/>
    <property type="project" value="TreeGrafter"/>
</dbReference>
<dbReference type="GO" id="GO:1990756">
    <property type="term" value="F:ubiquitin-like ligase-substrate adaptor activity"/>
    <property type="evidence" value="ECO:0007669"/>
    <property type="project" value="TreeGrafter"/>
</dbReference>
<gene>
    <name evidence="1" type="ORF">BEMITA_LOCUS3791</name>
</gene>
<dbReference type="EMBL" id="OU963863">
    <property type="protein sequence ID" value="CAH0384468.1"/>
    <property type="molecule type" value="Genomic_DNA"/>
</dbReference>
<dbReference type="Pfam" id="PF09737">
    <property type="entry name" value="Det1"/>
    <property type="match status" value="1"/>
</dbReference>
<proteinExistence type="predicted"/>
<dbReference type="InterPro" id="IPR019138">
    <property type="entry name" value="De-etiolated_protein_1_Det1"/>
</dbReference>
<dbReference type="SUPFAM" id="SSF82171">
    <property type="entry name" value="DPP6 N-terminal domain-like"/>
    <property type="match status" value="1"/>
</dbReference>
<dbReference type="GO" id="GO:0016567">
    <property type="term" value="P:protein ubiquitination"/>
    <property type="evidence" value="ECO:0007669"/>
    <property type="project" value="TreeGrafter"/>
</dbReference>
<dbReference type="OrthoDB" id="18339at2759"/>
<evidence type="ECO:0000313" key="2">
    <source>
        <dbReference type="Proteomes" id="UP001152759"/>
    </source>
</evidence>